<reference evidence="2 3" key="1">
    <citation type="submission" date="2024-08" db="EMBL/GenBank/DDBJ databases">
        <title>Insights into the chromosomal genome structure of Flemingia macrophylla.</title>
        <authorList>
            <person name="Ding Y."/>
            <person name="Zhao Y."/>
            <person name="Bi W."/>
            <person name="Wu M."/>
            <person name="Zhao G."/>
            <person name="Gong Y."/>
            <person name="Li W."/>
            <person name="Zhang P."/>
        </authorList>
    </citation>
    <scope>NUCLEOTIDE SEQUENCE [LARGE SCALE GENOMIC DNA]</scope>
    <source>
        <strain evidence="2">DYQJB</strain>
        <tissue evidence="2">Leaf</tissue>
    </source>
</reference>
<sequence>MGFFSTLFSRRTPSLLSPKPPLRPTASPGPQPQARPTKKPLQALFTDVVGLSEKTPSDDEETQSVNPLSNNLRQLEQEIRTFKDKTPNKTLFALFSNHQPKPKPKPKEEELGKDISLSPDMLMFAQYLHEKGYFKDANFTMGKTTFDPNWFTNFFAVGYIKFAAHKFVTDHRHIAKWLSGSALKQVALFGCPNTYKSVVFPAKRLRKFFEVPENTVCSGCSLQRSCKFANQSVWNCDTNNLDIVTVMKVITSYDLESVHPQLVVPDEVKNSISQLVKEEMDGGHLYGPEYHVTFTIMGLLGFGLGWEGEIVLEKNFPIFGNHLKMFHQRRNHVSFDNQPQKRQNHAIECVPFPAQMHKRKAISQHQRKSSSKEIVVQPEVLQLLKLVVGISSENVLDERSRVLRPRRSSLPERGEGERDRGRVEVQALSREGVGASAARREERASTARGGRTCERDATKEGSRHERVTTE</sequence>
<protein>
    <submittedName>
        <fullName evidence="2">Uncharacterized protein</fullName>
    </submittedName>
</protein>
<feature type="region of interest" description="Disordered" evidence="1">
    <location>
        <begin position="407"/>
        <end position="470"/>
    </location>
</feature>
<proteinExistence type="predicted"/>
<evidence type="ECO:0000313" key="3">
    <source>
        <dbReference type="Proteomes" id="UP001603857"/>
    </source>
</evidence>
<keyword evidence="3" id="KW-1185">Reference proteome</keyword>
<dbReference type="EMBL" id="JBGMDY010000006">
    <property type="protein sequence ID" value="KAL2331317.1"/>
    <property type="molecule type" value="Genomic_DNA"/>
</dbReference>
<comment type="caution">
    <text evidence="2">The sequence shown here is derived from an EMBL/GenBank/DDBJ whole genome shotgun (WGS) entry which is preliminary data.</text>
</comment>
<dbReference type="AlphaFoldDB" id="A0ABD1M695"/>
<gene>
    <name evidence="2" type="ORF">Fmac_018898</name>
</gene>
<feature type="compositionally biased region" description="Basic and acidic residues" evidence="1">
    <location>
        <begin position="409"/>
        <end position="423"/>
    </location>
</feature>
<evidence type="ECO:0000313" key="2">
    <source>
        <dbReference type="EMBL" id="KAL2331317.1"/>
    </source>
</evidence>
<feature type="compositionally biased region" description="Basic and acidic residues" evidence="1">
    <location>
        <begin position="438"/>
        <end position="470"/>
    </location>
</feature>
<evidence type="ECO:0000256" key="1">
    <source>
        <dbReference type="SAM" id="MobiDB-lite"/>
    </source>
</evidence>
<feature type="compositionally biased region" description="Pro residues" evidence="1">
    <location>
        <begin position="18"/>
        <end position="33"/>
    </location>
</feature>
<organism evidence="2 3">
    <name type="scientific">Flemingia macrophylla</name>
    <dbReference type="NCBI Taxonomy" id="520843"/>
    <lineage>
        <taxon>Eukaryota</taxon>
        <taxon>Viridiplantae</taxon>
        <taxon>Streptophyta</taxon>
        <taxon>Embryophyta</taxon>
        <taxon>Tracheophyta</taxon>
        <taxon>Spermatophyta</taxon>
        <taxon>Magnoliopsida</taxon>
        <taxon>eudicotyledons</taxon>
        <taxon>Gunneridae</taxon>
        <taxon>Pentapetalae</taxon>
        <taxon>rosids</taxon>
        <taxon>fabids</taxon>
        <taxon>Fabales</taxon>
        <taxon>Fabaceae</taxon>
        <taxon>Papilionoideae</taxon>
        <taxon>50 kb inversion clade</taxon>
        <taxon>NPAAA clade</taxon>
        <taxon>indigoferoid/millettioid clade</taxon>
        <taxon>Phaseoleae</taxon>
        <taxon>Flemingia</taxon>
    </lineage>
</organism>
<accession>A0ABD1M695</accession>
<feature type="region of interest" description="Disordered" evidence="1">
    <location>
        <begin position="1"/>
        <end position="41"/>
    </location>
</feature>
<dbReference type="Proteomes" id="UP001603857">
    <property type="component" value="Unassembled WGS sequence"/>
</dbReference>
<name>A0ABD1M695_9FABA</name>